<feature type="compositionally biased region" description="Gly residues" evidence="2">
    <location>
        <begin position="11"/>
        <end position="24"/>
    </location>
</feature>
<comment type="caution">
    <text evidence="4">The sequence shown here is derived from an EMBL/GenBank/DDBJ whole genome shotgun (WGS) entry which is preliminary data.</text>
</comment>
<feature type="compositionally biased region" description="Basic and acidic residues" evidence="2">
    <location>
        <begin position="455"/>
        <end position="467"/>
    </location>
</feature>
<evidence type="ECO:0000256" key="2">
    <source>
        <dbReference type="SAM" id="MobiDB-lite"/>
    </source>
</evidence>
<feature type="compositionally biased region" description="Polar residues" evidence="2">
    <location>
        <begin position="949"/>
        <end position="961"/>
    </location>
</feature>
<dbReference type="InterPro" id="IPR042337">
    <property type="entry name" value="GSE1"/>
</dbReference>
<feature type="region of interest" description="Disordered" evidence="2">
    <location>
        <begin position="1127"/>
        <end position="1158"/>
    </location>
</feature>
<feature type="region of interest" description="Disordered" evidence="2">
    <location>
        <begin position="839"/>
        <end position="887"/>
    </location>
</feature>
<organism evidence="4 5">
    <name type="scientific">Perca fluviatilis</name>
    <name type="common">European perch</name>
    <dbReference type="NCBI Taxonomy" id="8168"/>
    <lineage>
        <taxon>Eukaryota</taxon>
        <taxon>Metazoa</taxon>
        <taxon>Chordata</taxon>
        <taxon>Craniata</taxon>
        <taxon>Vertebrata</taxon>
        <taxon>Euteleostomi</taxon>
        <taxon>Actinopterygii</taxon>
        <taxon>Neopterygii</taxon>
        <taxon>Teleostei</taxon>
        <taxon>Neoteleostei</taxon>
        <taxon>Acanthomorphata</taxon>
        <taxon>Eupercaria</taxon>
        <taxon>Perciformes</taxon>
        <taxon>Percoidei</taxon>
        <taxon>Percidae</taxon>
        <taxon>Percinae</taxon>
        <taxon>Perca</taxon>
    </lineage>
</organism>
<feature type="region of interest" description="Disordered" evidence="2">
    <location>
        <begin position="386"/>
        <end position="441"/>
    </location>
</feature>
<keyword evidence="5" id="KW-1185">Reference proteome</keyword>
<evidence type="ECO:0000313" key="4">
    <source>
        <dbReference type="EMBL" id="KAF1386590.1"/>
    </source>
</evidence>
<feature type="compositionally biased region" description="Basic and acidic residues" evidence="2">
    <location>
        <begin position="473"/>
        <end position="482"/>
    </location>
</feature>
<evidence type="ECO:0000259" key="3">
    <source>
        <dbReference type="Pfam" id="PF12540"/>
    </source>
</evidence>
<evidence type="ECO:0000313" key="5">
    <source>
        <dbReference type="Proteomes" id="UP000465112"/>
    </source>
</evidence>
<feature type="domain" description="Genetic suppressor element-like" evidence="3">
    <location>
        <begin position="759"/>
        <end position="903"/>
    </location>
</feature>
<feature type="region of interest" description="Disordered" evidence="2">
    <location>
        <begin position="115"/>
        <end position="223"/>
    </location>
</feature>
<protein>
    <recommendedName>
        <fullName evidence="3">Genetic suppressor element-like domain-containing protein</fullName>
    </recommendedName>
</protein>
<feature type="compositionally biased region" description="Basic and acidic residues" evidence="2">
    <location>
        <begin position="25"/>
        <end position="35"/>
    </location>
</feature>
<feature type="compositionally biased region" description="Acidic residues" evidence="2">
    <location>
        <begin position="1135"/>
        <end position="1153"/>
    </location>
</feature>
<feature type="compositionally biased region" description="Low complexity" evidence="2">
    <location>
        <begin position="124"/>
        <end position="148"/>
    </location>
</feature>
<reference evidence="4 5" key="1">
    <citation type="submission" date="2019-06" db="EMBL/GenBank/DDBJ databases">
        <title>A chromosome-scale genome assembly of the European perch, Perca fluviatilis.</title>
        <authorList>
            <person name="Roques C."/>
            <person name="Zahm M."/>
            <person name="Cabau C."/>
            <person name="Klopp C."/>
            <person name="Bouchez O."/>
            <person name="Donnadieu C."/>
            <person name="Kuhl H."/>
            <person name="Gislard M."/>
            <person name="Guendouz S."/>
            <person name="Journot L."/>
            <person name="Haffray P."/>
            <person name="Bestin A."/>
            <person name="Morvezen R."/>
            <person name="Feron R."/>
            <person name="Wen M."/>
            <person name="Jouanno E."/>
            <person name="Herpin A."/>
            <person name="Schartl M."/>
            <person name="Postlethwait J."/>
            <person name="Schaerlinger B."/>
            <person name="Chardard D."/>
            <person name="Lecocq T."/>
            <person name="Poncet C."/>
            <person name="Jaffrelo L."/>
            <person name="Lampietro C."/>
            <person name="Guiguen Y."/>
        </authorList>
    </citation>
    <scope>NUCLEOTIDE SEQUENCE [LARGE SCALE GENOMIC DNA]</scope>
    <source>
        <tissue evidence="4">Blood</tissue>
    </source>
</reference>
<feature type="compositionally biased region" description="Basic and acidic residues" evidence="2">
    <location>
        <begin position="386"/>
        <end position="438"/>
    </location>
</feature>
<accession>A0A6A5F0G8</accession>
<gene>
    <name evidence="4" type="ORF">PFLUV_G00096430</name>
</gene>
<feature type="region of interest" description="Disordered" evidence="2">
    <location>
        <begin position="1"/>
        <end position="99"/>
    </location>
</feature>
<keyword evidence="1" id="KW-0175">Coiled coil</keyword>
<dbReference type="PANTHER" id="PTHR17608">
    <property type="entry name" value="GENETIC SUPPRESSOR ELEMENT 1"/>
    <property type="match status" value="1"/>
</dbReference>
<evidence type="ECO:0000256" key="1">
    <source>
        <dbReference type="SAM" id="Coils"/>
    </source>
</evidence>
<dbReference type="Proteomes" id="UP000465112">
    <property type="component" value="Chromosome 8"/>
</dbReference>
<feature type="compositionally biased region" description="Acidic residues" evidence="2">
    <location>
        <begin position="51"/>
        <end position="61"/>
    </location>
</feature>
<feature type="coiled-coil region" evidence="1">
    <location>
        <begin position="1201"/>
        <end position="1235"/>
    </location>
</feature>
<dbReference type="AlphaFoldDB" id="A0A6A5F0G8"/>
<dbReference type="Pfam" id="PF12540">
    <property type="entry name" value="DUF3736"/>
    <property type="match status" value="1"/>
</dbReference>
<feature type="compositionally biased region" description="Pro residues" evidence="2">
    <location>
        <begin position="937"/>
        <end position="947"/>
    </location>
</feature>
<dbReference type="InterPro" id="IPR022207">
    <property type="entry name" value="GSE-like"/>
</dbReference>
<proteinExistence type="predicted"/>
<feature type="region of interest" description="Disordered" evidence="2">
    <location>
        <begin position="931"/>
        <end position="1004"/>
    </location>
</feature>
<feature type="compositionally biased region" description="Basic residues" evidence="2">
    <location>
        <begin position="840"/>
        <end position="849"/>
    </location>
</feature>
<dbReference type="EMBL" id="VHII01000008">
    <property type="protein sequence ID" value="KAF1386590.1"/>
    <property type="molecule type" value="Genomic_DNA"/>
</dbReference>
<name>A0A6A5F0G8_PERFL</name>
<feature type="region of interest" description="Disordered" evidence="2">
    <location>
        <begin position="542"/>
        <end position="674"/>
    </location>
</feature>
<feature type="region of interest" description="Disordered" evidence="2">
    <location>
        <begin position="455"/>
        <end position="486"/>
    </location>
</feature>
<feature type="compositionally biased region" description="Pro residues" evidence="2">
    <location>
        <begin position="636"/>
        <end position="646"/>
    </location>
</feature>
<sequence>MEKEGKEEGDGGWGGGGGGGGGGKWIEKRSREHVAAARLRGRERKSLTEEQKDDEQEENSEQEGMNHESKKSPPLGMISTATRTTATVSPISPLTNGNAVAQSANSGFAAALRKLAKQAEDPRGSALSGESSPVSSPATSHSSPVTTPKRGSLGPLLGQTRGHGVPSTPPVVTIAPTKTSNGLWRADGRQVESSVQGHSRERVGAENTQPQQDKRTPPHPLAHPFGLTTNSVMQDPRIQSLSLPGQMHPVVPSGAVPEEYLRALRPFATSEDLRLTSLPLSLDPAAAAHAAAAAAYYHPAYLHHPLSLPRYSLTGLPVSICPSVRHRMEESLCLSALRSQFYSVPAGGAFSPLHPSALHLHLPGGRYPGELNHTAALAERLQMENELRQREREQEREREKEREREAGLEREREREREREEERERELDRQKERQRERHQQMVRAAESHYLAELQARRAPLEDRARPGERLTPNRLDKTKDFEHPGFPAPKPLSLQPGLHSSRGSIPHPVPSLVPSHMGKHHAAAGGIHGALAAAMMTQRASEAAWLTRQRGQGQEREGPLEMGLRSPGKGAELRRDSHRTNSVHHKPGSKDLPPCLGAPPPLISPKGPHHPPAPPTTLWNPASLVDTPTDSRRKLNPPTPPSRPPPGLTRADRPPLSWGENLEEGGRGRGEGTERYTSLRGASLQEAGSWNKAEQDRAIQSLYHRHHVNNLHQRSCVPPSISGTYTDLVGRCQAASPSPAREQQGQPPDSMLVYDEVLQQHRRLLSKLDLEEKRRREARQGGYYYDLDESYDESDEEEVKAHLRRVTKQPPLQLDTSSEKVDFLRVCGLTTVAHRDELLARKRRKRRRMMRERSVSPPAVRGKRKASSPPTPTTPLTTPYSAEQMDSTAELDEKKDFLLMFNLSHVSPQQRRDKDRTEKLLRAIQRKTVTLDTLRYNPLPPCSSPPAPSTGDSSAPLPSQPNGHLYPDSPSPSPPYLHKPKHLPHNDTFKPSVDTNTACIPPPLAPHHEKAEFMEAQPNGRLQGLQNGVVASPQKKEPNPVQNGRNRPWERFTPEAFAQHFHQAVLQSTHNTLQNKGVSNCVPEAGMKADRSLLHNVTQLKSSPLNHAPQHAHVNGHHFHSLVASRDTLGPRENLSDEDEEESGQEEEEEEEMEENPRKWQGIEAIFEAYQEYVDEWSIERQVLHGQCKRLEAQNYNLTRTAEQLSLTMGELVSQRQNVREERERLQAQLEHFRRCLTLPNIHWGRGQVNGHTPR</sequence>
<feature type="compositionally biased region" description="Basic and acidic residues" evidence="2">
    <location>
        <begin position="663"/>
        <end position="673"/>
    </location>
</feature>
<feature type="compositionally biased region" description="Polar residues" evidence="2">
    <location>
        <begin position="79"/>
        <end position="99"/>
    </location>
</feature>
<dbReference type="PANTHER" id="PTHR17608:SF4">
    <property type="entry name" value="GENETIC SUPPRESSOR ELEMENT 1"/>
    <property type="match status" value="1"/>
</dbReference>